<comment type="similarity">
    <text evidence="10">Belongs to the MurCDEF family. MurF subfamily.</text>
</comment>
<keyword evidence="1 10" id="KW-0963">Cytoplasm</keyword>
<dbReference type="GO" id="GO:0051301">
    <property type="term" value="P:cell division"/>
    <property type="evidence" value="ECO:0007669"/>
    <property type="project" value="UniProtKB-KW"/>
</dbReference>
<keyword evidence="5 10" id="KW-0067">ATP-binding</keyword>
<comment type="catalytic activity">
    <reaction evidence="11">
        <text>D-alanyl-D-alanine + UDP-N-acetyl-alpha-D-muramoyl-L-alanyl-gamma-D-glutamyl-meso-2,6-diaminopimelate + ATP = UDP-N-acetyl-alpha-D-muramoyl-L-alanyl-gamma-D-glutamyl-meso-2,6-diaminopimeloyl-D-alanyl-D-alanine + ADP + phosphate + H(+)</text>
        <dbReference type="Rhea" id="RHEA:28374"/>
        <dbReference type="ChEBI" id="CHEBI:15378"/>
        <dbReference type="ChEBI" id="CHEBI:30616"/>
        <dbReference type="ChEBI" id="CHEBI:43474"/>
        <dbReference type="ChEBI" id="CHEBI:57822"/>
        <dbReference type="ChEBI" id="CHEBI:61386"/>
        <dbReference type="ChEBI" id="CHEBI:83905"/>
        <dbReference type="ChEBI" id="CHEBI:456216"/>
        <dbReference type="EC" id="6.3.2.10"/>
    </reaction>
</comment>
<keyword evidence="3 10" id="KW-0132">Cell division</keyword>
<dbReference type="InterPro" id="IPR005863">
    <property type="entry name" value="UDP-N-AcMur_synth"/>
</dbReference>
<dbReference type="GO" id="GO:0071555">
    <property type="term" value="P:cell wall organization"/>
    <property type="evidence" value="ECO:0007669"/>
    <property type="project" value="UniProtKB-KW"/>
</dbReference>
<evidence type="ECO:0000313" key="16">
    <source>
        <dbReference type="Proteomes" id="UP000310506"/>
    </source>
</evidence>
<gene>
    <name evidence="10" type="primary">murF</name>
    <name evidence="15" type="ORF">ESZ54_06865</name>
</gene>
<evidence type="ECO:0000259" key="14">
    <source>
        <dbReference type="Pfam" id="PF08245"/>
    </source>
</evidence>
<feature type="domain" description="Mur ligase central" evidence="14">
    <location>
        <begin position="106"/>
        <end position="290"/>
    </location>
</feature>
<keyword evidence="2 10" id="KW-0436">Ligase</keyword>
<dbReference type="SUPFAM" id="SSF53623">
    <property type="entry name" value="MurD-like peptide ligases, catalytic domain"/>
    <property type="match status" value="1"/>
</dbReference>
<evidence type="ECO:0000256" key="10">
    <source>
        <dbReference type="HAMAP-Rule" id="MF_02019"/>
    </source>
</evidence>
<keyword evidence="16" id="KW-1185">Reference proteome</keyword>
<comment type="pathway">
    <text evidence="10 11">Cell wall biogenesis; peptidoglycan biosynthesis.</text>
</comment>
<dbReference type="GO" id="GO:0009252">
    <property type="term" value="P:peptidoglycan biosynthetic process"/>
    <property type="evidence" value="ECO:0007669"/>
    <property type="project" value="UniProtKB-UniRule"/>
</dbReference>
<protein>
    <recommendedName>
        <fullName evidence="10 11">UDP-N-acetylmuramoyl-tripeptide--D-alanyl-D-alanine ligase</fullName>
        <ecNumber evidence="10 11">6.3.2.10</ecNumber>
    </recommendedName>
    <alternativeName>
        <fullName evidence="10">D-alanyl-D-alanine-adding enzyme</fullName>
    </alternativeName>
</protein>
<dbReference type="NCBIfam" id="TIGR01143">
    <property type="entry name" value="murF"/>
    <property type="match status" value="1"/>
</dbReference>
<dbReference type="UniPathway" id="UPA00219"/>
<dbReference type="InterPro" id="IPR036615">
    <property type="entry name" value="Mur_ligase_C_dom_sf"/>
</dbReference>
<keyword evidence="9 10" id="KW-0961">Cell wall biogenesis/degradation</keyword>
<feature type="domain" description="Mur ligase C-terminal" evidence="13">
    <location>
        <begin position="314"/>
        <end position="439"/>
    </location>
</feature>
<keyword evidence="6 10" id="KW-0133">Cell shape</keyword>
<dbReference type="GO" id="GO:0008766">
    <property type="term" value="F:UDP-N-acetylmuramoylalanyl-D-glutamyl-2,6-diaminopimelate-D-alanyl-D-alanine ligase activity"/>
    <property type="evidence" value="ECO:0007669"/>
    <property type="project" value="RHEA"/>
</dbReference>
<evidence type="ECO:0000256" key="6">
    <source>
        <dbReference type="ARBA" id="ARBA00022960"/>
    </source>
</evidence>
<evidence type="ECO:0000259" key="12">
    <source>
        <dbReference type="Pfam" id="PF01225"/>
    </source>
</evidence>
<dbReference type="Pfam" id="PF02875">
    <property type="entry name" value="Mur_ligase_C"/>
    <property type="match status" value="1"/>
</dbReference>
<name>A0A4V3TV04_9ENTE</name>
<dbReference type="PANTHER" id="PTHR43024">
    <property type="entry name" value="UDP-N-ACETYLMURAMOYL-TRIPEPTIDE--D-ALANYL-D-ALANINE LIGASE"/>
    <property type="match status" value="1"/>
</dbReference>
<dbReference type="EMBL" id="SDGV01000016">
    <property type="protein sequence ID" value="THB61049.1"/>
    <property type="molecule type" value="Genomic_DNA"/>
</dbReference>
<dbReference type="GO" id="GO:0047480">
    <property type="term" value="F:UDP-N-acetylmuramoyl-tripeptide-D-alanyl-D-alanine ligase activity"/>
    <property type="evidence" value="ECO:0007669"/>
    <property type="project" value="UniProtKB-UniRule"/>
</dbReference>
<proteinExistence type="inferred from homology"/>
<evidence type="ECO:0000256" key="5">
    <source>
        <dbReference type="ARBA" id="ARBA00022840"/>
    </source>
</evidence>
<dbReference type="SUPFAM" id="SSF53244">
    <property type="entry name" value="MurD-like peptide ligases, peptide-binding domain"/>
    <property type="match status" value="1"/>
</dbReference>
<evidence type="ECO:0000256" key="8">
    <source>
        <dbReference type="ARBA" id="ARBA00023306"/>
    </source>
</evidence>
<comment type="function">
    <text evidence="10 11">Involved in cell wall formation. Catalyzes the final step in the synthesis of UDP-N-acetylmuramoyl-pentapeptide, the precursor of murein.</text>
</comment>
<feature type="binding site" evidence="10">
    <location>
        <begin position="108"/>
        <end position="114"/>
    </location>
    <ligand>
        <name>ATP</name>
        <dbReference type="ChEBI" id="CHEBI:30616"/>
    </ligand>
</feature>
<dbReference type="GO" id="GO:0005737">
    <property type="term" value="C:cytoplasm"/>
    <property type="evidence" value="ECO:0007669"/>
    <property type="project" value="UniProtKB-SubCell"/>
</dbReference>
<sequence>MKLTSQEIAEAVGAINQTTFPQDSMVTSVEFDTRNVGPGSLFVPLKGARDGHDFINNAFEAGAVLTLSEKPLSDGTPFILVEDTLLALQQLAHWYLNRVNPKVVGITGSNGKTTTKDMTAAVLATTYKTYKTQGNFNNQIGMPVTILHMPMDTEMLVLEMGMDRPGEIAALTEIATPDTAAITMIGESHIEFFGTRAKIAQAKMEIASGLASDGTLIVPSDEPLLRPLLDSVTQDIQMFGSTGNEAITATITRTTQAMTAFTTSKSETIEFEIPVLGTYNVSNALIAILIGSKYSVPVAEMKAALADFSLTKNRTEWFKTENDVAILSDVYNANPTAMRLVVDSFSEIPVSGDRVVVLGDMLELGDLSKELHESIAPHLLPEKIQTVCLYGEEMKALYEKIAPIYQEKIVYFNKSEREMLKKWLEKTLKSGDAILFKGSNGMKLNEFVENLLSL</sequence>
<dbReference type="Gene3D" id="3.40.1190.10">
    <property type="entry name" value="Mur-like, catalytic domain"/>
    <property type="match status" value="1"/>
</dbReference>
<dbReference type="EC" id="6.3.2.10" evidence="10 11"/>
<comment type="caution">
    <text evidence="15">The sequence shown here is derived from an EMBL/GenBank/DDBJ whole genome shotgun (WGS) entry which is preliminary data.</text>
</comment>
<dbReference type="Gene3D" id="3.90.190.20">
    <property type="entry name" value="Mur ligase, C-terminal domain"/>
    <property type="match status" value="1"/>
</dbReference>
<feature type="domain" description="Mur ligase N-terminal catalytic" evidence="12">
    <location>
        <begin position="26"/>
        <end position="72"/>
    </location>
</feature>
<dbReference type="SUPFAM" id="SSF63418">
    <property type="entry name" value="MurE/MurF N-terminal domain"/>
    <property type="match status" value="1"/>
</dbReference>
<evidence type="ECO:0000256" key="4">
    <source>
        <dbReference type="ARBA" id="ARBA00022741"/>
    </source>
</evidence>
<organism evidence="15 16">
    <name type="scientific">Vagococcus silagei</name>
    <dbReference type="NCBI Taxonomy" id="2508885"/>
    <lineage>
        <taxon>Bacteria</taxon>
        <taxon>Bacillati</taxon>
        <taxon>Bacillota</taxon>
        <taxon>Bacilli</taxon>
        <taxon>Lactobacillales</taxon>
        <taxon>Enterococcaceae</taxon>
        <taxon>Vagococcus</taxon>
    </lineage>
</organism>
<dbReference type="GO" id="GO:0005524">
    <property type="term" value="F:ATP binding"/>
    <property type="evidence" value="ECO:0007669"/>
    <property type="project" value="UniProtKB-UniRule"/>
</dbReference>
<keyword evidence="4 10" id="KW-0547">Nucleotide-binding</keyword>
<keyword evidence="7 10" id="KW-0573">Peptidoglycan synthesis</keyword>
<dbReference type="GO" id="GO:0008360">
    <property type="term" value="P:regulation of cell shape"/>
    <property type="evidence" value="ECO:0007669"/>
    <property type="project" value="UniProtKB-KW"/>
</dbReference>
<dbReference type="HAMAP" id="MF_02019">
    <property type="entry name" value="MurF"/>
    <property type="match status" value="1"/>
</dbReference>
<evidence type="ECO:0000256" key="7">
    <source>
        <dbReference type="ARBA" id="ARBA00022984"/>
    </source>
</evidence>
<evidence type="ECO:0000313" key="15">
    <source>
        <dbReference type="EMBL" id="THB61049.1"/>
    </source>
</evidence>
<evidence type="ECO:0000256" key="1">
    <source>
        <dbReference type="ARBA" id="ARBA00022490"/>
    </source>
</evidence>
<comment type="catalytic activity">
    <reaction evidence="10">
        <text>UDP-N-acetyl-alpha-D-muramoyl-L-alanyl-gamma-D-glutamyl-L-lysine + D-alanyl-D-alanine + ATP = UDP-N-acetyl-alpha-D-muramoyl-L-alanyl-gamma-D-glutamyl-L-lysyl-D-alanyl-D-alanine + ADP + phosphate + H(+)</text>
        <dbReference type="Rhea" id="RHEA:16085"/>
        <dbReference type="ChEBI" id="CHEBI:15378"/>
        <dbReference type="ChEBI" id="CHEBI:30616"/>
        <dbReference type="ChEBI" id="CHEBI:43474"/>
        <dbReference type="ChEBI" id="CHEBI:57822"/>
        <dbReference type="ChEBI" id="CHEBI:70758"/>
        <dbReference type="ChEBI" id="CHEBI:83903"/>
        <dbReference type="ChEBI" id="CHEBI:456216"/>
        <dbReference type="EC" id="6.3.2.10"/>
    </reaction>
</comment>
<accession>A0A4V3TV04</accession>
<evidence type="ECO:0000256" key="11">
    <source>
        <dbReference type="RuleBase" id="RU004136"/>
    </source>
</evidence>
<dbReference type="InterPro" id="IPR036565">
    <property type="entry name" value="Mur-like_cat_sf"/>
</dbReference>
<dbReference type="RefSeq" id="WP_136136930.1">
    <property type="nucleotide sequence ID" value="NZ_SDGV01000016.1"/>
</dbReference>
<dbReference type="InterPro" id="IPR035911">
    <property type="entry name" value="MurE/MurF_N"/>
</dbReference>
<dbReference type="Gene3D" id="3.40.1390.10">
    <property type="entry name" value="MurE/MurF, N-terminal domain"/>
    <property type="match status" value="1"/>
</dbReference>
<dbReference type="PANTHER" id="PTHR43024:SF1">
    <property type="entry name" value="UDP-N-ACETYLMURAMOYL-TRIPEPTIDE--D-ALANYL-D-ALANINE LIGASE"/>
    <property type="match status" value="1"/>
</dbReference>
<dbReference type="InterPro" id="IPR051046">
    <property type="entry name" value="MurCDEF_CellWall_CoF430Synth"/>
</dbReference>
<evidence type="ECO:0000256" key="3">
    <source>
        <dbReference type="ARBA" id="ARBA00022618"/>
    </source>
</evidence>
<dbReference type="InterPro" id="IPR000713">
    <property type="entry name" value="Mur_ligase_N"/>
</dbReference>
<dbReference type="InterPro" id="IPR004101">
    <property type="entry name" value="Mur_ligase_C"/>
</dbReference>
<dbReference type="Pfam" id="PF08245">
    <property type="entry name" value="Mur_ligase_M"/>
    <property type="match status" value="1"/>
</dbReference>
<dbReference type="AlphaFoldDB" id="A0A4V3TV04"/>
<reference evidence="15 16" key="1">
    <citation type="submission" date="2019-01" db="EMBL/GenBank/DDBJ databases">
        <title>Vagococcus silagei sp. nov. isolated from brewer's grain.</title>
        <authorList>
            <person name="Guu J.-R."/>
        </authorList>
    </citation>
    <scope>NUCLEOTIDE SEQUENCE [LARGE SCALE GENOMIC DNA]</scope>
    <source>
        <strain evidence="15 16">2B-2</strain>
    </source>
</reference>
<comment type="subcellular location">
    <subcellularLocation>
        <location evidence="10 11">Cytoplasm</location>
    </subcellularLocation>
</comment>
<dbReference type="InterPro" id="IPR013221">
    <property type="entry name" value="Mur_ligase_cen"/>
</dbReference>
<dbReference type="Pfam" id="PF01225">
    <property type="entry name" value="Mur_ligase"/>
    <property type="match status" value="1"/>
</dbReference>
<dbReference type="Proteomes" id="UP000310506">
    <property type="component" value="Unassembled WGS sequence"/>
</dbReference>
<evidence type="ECO:0000256" key="2">
    <source>
        <dbReference type="ARBA" id="ARBA00022598"/>
    </source>
</evidence>
<evidence type="ECO:0000256" key="9">
    <source>
        <dbReference type="ARBA" id="ARBA00023316"/>
    </source>
</evidence>
<dbReference type="OrthoDB" id="9801978at2"/>
<evidence type="ECO:0000259" key="13">
    <source>
        <dbReference type="Pfam" id="PF02875"/>
    </source>
</evidence>
<keyword evidence="8 10" id="KW-0131">Cell cycle</keyword>